<dbReference type="EMBL" id="RJKE01000001">
    <property type="protein sequence ID" value="ROO91282.1"/>
    <property type="molecule type" value="Genomic_DNA"/>
</dbReference>
<dbReference type="RefSeq" id="WP_123670128.1">
    <property type="nucleotide sequence ID" value="NZ_RJKE01000001.1"/>
</dbReference>
<evidence type="ECO:0000313" key="3">
    <source>
        <dbReference type="EMBL" id="ROO91282.1"/>
    </source>
</evidence>
<sequence length="311" mass="33272">MSLFTSALLAAVLPLGNGGDARVEFSFTDDRITESSGLAASTLHPGIVYTHNDSGGEARVYAVDAKTGATKAVLTFEGLTARDWEGMALGKDEKGRPALYLADIGDNLHGAWPHVAVFRIPEPAKLRDTTLRVTAFRFTYEDGPRDAESLLIDPRDNRLYIASKRLGGGTLYRAPKKLRTTGMNVLKAVGDAPSFATDGAFAPDGSTFVIRGYTSATVYKAPGERVDRISLPVQEQGEGITYTPDGKALLISSEGADRDVWRVPLPEDALPEPSPTAETANKETSGTNKGVGLLLLVGVTMAAVFFGRRRK</sequence>
<accession>A0A3N1DCN1</accession>
<feature type="compositionally biased region" description="Polar residues" evidence="1">
    <location>
        <begin position="276"/>
        <end position="285"/>
    </location>
</feature>
<dbReference type="Proteomes" id="UP000272400">
    <property type="component" value="Unassembled WGS sequence"/>
</dbReference>
<reference evidence="3 4" key="1">
    <citation type="submission" date="2018-11" db="EMBL/GenBank/DDBJ databases">
        <title>Sequencing the genomes of 1000 actinobacteria strains.</title>
        <authorList>
            <person name="Klenk H.-P."/>
        </authorList>
    </citation>
    <scope>NUCLEOTIDE SEQUENCE [LARGE SCALE GENOMIC DNA]</scope>
    <source>
        <strain evidence="3 4">DSM 44254</strain>
    </source>
</reference>
<dbReference type="AlphaFoldDB" id="A0A3N1DCN1"/>
<evidence type="ECO:0000256" key="1">
    <source>
        <dbReference type="SAM" id="MobiDB-lite"/>
    </source>
</evidence>
<dbReference type="OrthoDB" id="9801244at2"/>
<feature type="region of interest" description="Disordered" evidence="1">
    <location>
        <begin position="265"/>
        <end position="285"/>
    </location>
</feature>
<feature type="transmembrane region" description="Helical" evidence="2">
    <location>
        <begin position="290"/>
        <end position="307"/>
    </location>
</feature>
<evidence type="ECO:0000313" key="4">
    <source>
        <dbReference type="Proteomes" id="UP000272400"/>
    </source>
</evidence>
<evidence type="ECO:0000256" key="2">
    <source>
        <dbReference type="SAM" id="Phobius"/>
    </source>
</evidence>
<gene>
    <name evidence="3" type="ORF">EDD29_9035</name>
</gene>
<keyword evidence="4" id="KW-1185">Reference proteome</keyword>
<comment type="caution">
    <text evidence="3">The sequence shown here is derived from an EMBL/GenBank/DDBJ whole genome shotgun (WGS) entry which is preliminary data.</text>
</comment>
<dbReference type="SUPFAM" id="SSF69304">
    <property type="entry name" value="Tricorn protease N-terminal domain"/>
    <property type="match status" value="1"/>
</dbReference>
<keyword evidence="2" id="KW-0472">Membrane</keyword>
<organism evidence="3 4">
    <name type="scientific">Actinocorallia herbida</name>
    <dbReference type="NCBI Taxonomy" id="58109"/>
    <lineage>
        <taxon>Bacteria</taxon>
        <taxon>Bacillati</taxon>
        <taxon>Actinomycetota</taxon>
        <taxon>Actinomycetes</taxon>
        <taxon>Streptosporangiales</taxon>
        <taxon>Thermomonosporaceae</taxon>
        <taxon>Actinocorallia</taxon>
    </lineage>
</organism>
<protein>
    <submittedName>
        <fullName evidence="3">WD40 repeat protein</fullName>
    </submittedName>
</protein>
<keyword evidence="2" id="KW-1133">Transmembrane helix</keyword>
<dbReference type="Gene3D" id="2.130.10.10">
    <property type="entry name" value="YVTN repeat-like/Quinoprotein amine dehydrogenase"/>
    <property type="match status" value="1"/>
</dbReference>
<dbReference type="InterPro" id="IPR015943">
    <property type="entry name" value="WD40/YVTN_repeat-like_dom_sf"/>
</dbReference>
<name>A0A3N1DCN1_9ACTN</name>
<keyword evidence="2" id="KW-0812">Transmembrane</keyword>
<proteinExistence type="predicted"/>